<keyword evidence="2" id="KW-1133">Transmembrane helix</keyword>
<dbReference type="Gene3D" id="6.10.110.10">
    <property type="match status" value="1"/>
</dbReference>
<dbReference type="AlphaFoldDB" id="A0A9P5YVI7"/>
<accession>A0A9P5YVI7</accession>
<gene>
    <name evidence="3" type="ORF">BDN70DRAFT_883831</name>
</gene>
<evidence type="ECO:0000313" key="3">
    <source>
        <dbReference type="EMBL" id="KAF9475349.1"/>
    </source>
</evidence>
<proteinExistence type="predicted"/>
<feature type="region of interest" description="Disordered" evidence="1">
    <location>
        <begin position="251"/>
        <end position="273"/>
    </location>
</feature>
<dbReference type="Proteomes" id="UP000807469">
    <property type="component" value="Unassembled WGS sequence"/>
</dbReference>
<dbReference type="EMBL" id="MU155336">
    <property type="protein sequence ID" value="KAF9475349.1"/>
    <property type="molecule type" value="Genomic_DNA"/>
</dbReference>
<evidence type="ECO:0000256" key="1">
    <source>
        <dbReference type="SAM" id="MobiDB-lite"/>
    </source>
</evidence>
<keyword evidence="2" id="KW-0812">Transmembrane</keyword>
<dbReference type="OrthoDB" id="3068660at2759"/>
<comment type="caution">
    <text evidence="3">The sequence shown here is derived from an EMBL/GenBank/DDBJ whole genome shotgun (WGS) entry which is preliminary data.</text>
</comment>
<feature type="compositionally biased region" description="Basic and acidic residues" evidence="1">
    <location>
        <begin position="251"/>
        <end position="262"/>
    </location>
</feature>
<evidence type="ECO:0000313" key="4">
    <source>
        <dbReference type="Proteomes" id="UP000807469"/>
    </source>
</evidence>
<feature type="transmembrane region" description="Helical" evidence="2">
    <location>
        <begin position="85"/>
        <end position="103"/>
    </location>
</feature>
<name>A0A9P5YVI7_9AGAR</name>
<feature type="region of interest" description="Disordered" evidence="1">
    <location>
        <begin position="1"/>
        <end position="22"/>
    </location>
</feature>
<organism evidence="3 4">
    <name type="scientific">Pholiota conissans</name>
    <dbReference type="NCBI Taxonomy" id="109636"/>
    <lineage>
        <taxon>Eukaryota</taxon>
        <taxon>Fungi</taxon>
        <taxon>Dikarya</taxon>
        <taxon>Basidiomycota</taxon>
        <taxon>Agaricomycotina</taxon>
        <taxon>Agaricomycetes</taxon>
        <taxon>Agaricomycetidae</taxon>
        <taxon>Agaricales</taxon>
        <taxon>Agaricineae</taxon>
        <taxon>Strophariaceae</taxon>
        <taxon>Pholiota</taxon>
    </lineage>
</organism>
<protein>
    <submittedName>
        <fullName evidence="3">Uncharacterized protein</fullName>
    </submittedName>
</protein>
<keyword evidence="4" id="KW-1185">Reference proteome</keyword>
<keyword evidence="2" id="KW-0472">Membrane</keyword>
<evidence type="ECO:0000256" key="2">
    <source>
        <dbReference type="SAM" id="Phobius"/>
    </source>
</evidence>
<sequence>MIVKTSNFSDSSSESSSFLSPPSSILEFDVEMSYDELRRHVSRIRTNHSTGKDVEYPALSTDTMDEWVSKFEDDLEVRFVPRSQWANAAIIFLAGAGKLSIAMRRCRAVRFKLGIQDWPWEEFKADLYDTLVDLENEPSCLQKFQQEHPNIVTAAKVTAGTGLVIAGTSVLAPSLAVATLNGIGFTAGGVAGGSFAAAIQSVFYGGATTGLFSACQSIGATAAVASGSAITSSIGAVAIGTSILRFGNDKGDCNSKPGHDDTSTNIAPPPYQP</sequence>
<reference evidence="3" key="1">
    <citation type="submission" date="2020-11" db="EMBL/GenBank/DDBJ databases">
        <authorList>
            <consortium name="DOE Joint Genome Institute"/>
            <person name="Ahrendt S."/>
            <person name="Riley R."/>
            <person name="Andreopoulos W."/>
            <person name="Labutti K."/>
            <person name="Pangilinan J."/>
            <person name="Ruiz-Duenas F.J."/>
            <person name="Barrasa J.M."/>
            <person name="Sanchez-Garcia M."/>
            <person name="Camarero S."/>
            <person name="Miyauchi S."/>
            <person name="Serrano A."/>
            <person name="Linde D."/>
            <person name="Babiker R."/>
            <person name="Drula E."/>
            <person name="Ayuso-Fernandez I."/>
            <person name="Pacheco R."/>
            <person name="Padilla G."/>
            <person name="Ferreira P."/>
            <person name="Barriuso J."/>
            <person name="Kellner H."/>
            <person name="Castanera R."/>
            <person name="Alfaro M."/>
            <person name="Ramirez L."/>
            <person name="Pisabarro A.G."/>
            <person name="Kuo A."/>
            <person name="Tritt A."/>
            <person name="Lipzen A."/>
            <person name="He G."/>
            <person name="Yan M."/>
            <person name="Ng V."/>
            <person name="Cullen D."/>
            <person name="Martin F."/>
            <person name="Rosso M.-N."/>
            <person name="Henrissat B."/>
            <person name="Hibbett D."/>
            <person name="Martinez A.T."/>
            <person name="Grigoriev I.V."/>
        </authorList>
    </citation>
    <scope>NUCLEOTIDE SEQUENCE</scope>
    <source>
        <strain evidence="3">CIRM-BRFM 674</strain>
    </source>
</reference>
<dbReference type="InterPro" id="IPR038213">
    <property type="entry name" value="IFI6/IFI27-like_sf"/>
</dbReference>